<feature type="coiled-coil region" evidence="8">
    <location>
        <begin position="334"/>
        <end position="393"/>
    </location>
</feature>
<comment type="similarity">
    <text evidence="2">Belongs to the outer membrane factor (OMF) (TC 1.B.17) family.</text>
</comment>
<evidence type="ECO:0000313" key="11">
    <source>
        <dbReference type="Proteomes" id="UP001319180"/>
    </source>
</evidence>
<evidence type="ECO:0000256" key="9">
    <source>
        <dbReference type="SAM" id="SignalP"/>
    </source>
</evidence>
<sequence>MYRRITWALAALLLAASAQAQTVRKLTLKEAVDLGVANSKELAVSSAKVKQAQAKAAQASDKVWPEVGVSGTYLHLNTPNVDIKAKPADGETSGSSQLAIFEDLHDIALLQASASLPIFNGFRIRNNRLMAEYLEEAAKYDAQTARSKVMLNTEKAVYQYYELLETRRTIEESLKREQQRVKEFQDREKQGLLARNDRLKAELQANNIELALTEVNNNVQLAEYNLIILLGLPDDTTLELDTAGMFGQMPLTTWDEYLQTGLTNRSELKAAEYQVKAGESGYRAARANRLPTVGLSAGYVNAYIPNVANITNAMNAGVSVKYSLTGAFHANHGIQEAKAQQAQAEAARQAATDQVKVTVRQKFLKCQESVDRLAITERAIEQAEENYQITHNKYNQGLVILSDYLDADLALLQARINYATTRAESMIAYYELQESVGNLQ</sequence>
<dbReference type="PANTHER" id="PTHR30026">
    <property type="entry name" value="OUTER MEMBRANE PROTEIN TOLC"/>
    <property type="match status" value="1"/>
</dbReference>
<dbReference type="GO" id="GO:0009279">
    <property type="term" value="C:cell outer membrane"/>
    <property type="evidence" value="ECO:0007669"/>
    <property type="project" value="UniProtKB-SubCell"/>
</dbReference>
<dbReference type="GO" id="GO:0015288">
    <property type="term" value="F:porin activity"/>
    <property type="evidence" value="ECO:0007669"/>
    <property type="project" value="TreeGrafter"/>
</dbReference>
<reference evidence="10 11" key="1">
    <citation type="submission" date="2021-05" db="EMBL/GenBank/DDBJ databases">
        <title>A Polyphasic approach of four new species of the genus Ohtaekwangia: Ohtaekwangia histidinii sp. nov., Ohtaekwangia cretensis sp. nov., Ohtaekwangia indiensis sp. nov., Ohtaekwangia reichenbachii sp. nov. from diverse environment.</title>
        <authorList>
            <person name="Octaviana S."/>
        </authorList>
    </citation>
    <scope>NUCLEOTIDE SEQUENCE [LARGE SCALE GENOMIC DNA]</scope>
    <source>
        <strain evidence="10 11">PWU37</strain>
    </source>
</reference>
<dbReference type="GO" id="GO:1990281">
    <property type="term" value="C:efflux pump complex"/>
    <property type="evidence" value="ECO:0007669"/>
    <property type="project" value="TreeGrafter"/>
</dbReference>
<evidence type="ECO:0000256" key="2">
    <source>
        <dbReference type="ARBA" id="ARBA00007613"/>
    </source>
</evidence>
<evidence type="ECO:0000256" key="1">
    <source>
        <dbReference type="ARBA" id="ARBA00004442"/>
    </source>
</evidence>
<dbReference type="AlphaFoldDB" id="A0AAP2DCF6"/>
<keyword evidence="6" id="KW-0472">Membrane</keyword>
<comment type="subcellular location">
    <subcellularLocation>
        <location evidence="1">Cell outer membrane</location>
    </subcellularLocation>
</comment>
<name>A0AAP2DCF6_9BACT</name>
<dbReference type="SUPFAM" id="SSF56954">
    <property type="entry name" value="Outer membrane efflux proteins (OEP)"/>
    <property type="match status" value="1"/>
</dbReference>
<keyword evidence="9" id="KW-0732">Signal</keyword>
<dbReference type="Gene3D" id="1.20.1600.10">
    <property type="entry name" value="Outer membrane efflux proteins (OEP)"/>
    <property type="match status" value="1"/>
</dbReference>
<proteinExistence type="inferred from homology"/>
<organism evidence="10 11">
    <name type="scientific">Dawidia soli</name>
    <dbReference type="NCBI Taxonomy" id="2782352"/>
    <lineage>
        <taxon>Bacteria</taxon>
        <taxon>Pseudomonadati</taxon>
        <taxon>Bacteroidota</taxon>
        <taxon>Cytophagia</taxon>
        <taxon>Cytophagales</taxon>
        <taxon>Chryseotaleaceae</taxon>
        <taxon>Dawidia</taxon>
    </lineage>
</organism>
<keyword evidence="5" id="KW-0812">Transmembrane</keyword>
<keyword evidence="3" id="KW-0813">Transport</keyword>
<dbReference type="PANTHER" id="PTHR30026:SF20">
    <property type="entry name" value="OUTER MEMBRANE PROTEIN TOLC"/>
    <property type="match status" value="1"/>
</dbReference>
<evidence type="ECO:0000256" key="8">
    <source>
        <dbReference type="SAM" id="Coils"/>
    </source>
</evidence>
<dbReference type="GO" id="GO:0015562">
    <property type="term" value="F:efflux transmembrane transporter activity"/>
    <property type="evidence" value="ECO:0007669"/>
    <property type="project" value="InterPro"/>
</dbReference>
<keyword evidence="7" id="KW-0998">Cell outer membrane</keyword>
<dbReference type="EMBL" id="JAHESC010000043">
    <property type="protein sequence ID" value="MBT1689566.1"/>
    <property type="molecule type" value="Genomic_DNA"/>
</dbReference>
<accession>A0AAP2DCF6</accession>
<feature type="coiled-coil region" evidence="8">
    <location>
        <begin position="167"/>
        <end position="209"/>
    </location>
</feature>
<feature type="signal peptide" evidence="9">
    <location>
        <begin position="1"/>
        <end position="20"/>
    </location>
</feature>
<evidence type="ECO:0000256" key="3">
    <source>
        <dbReference type="ARBA" id="ARBA00022448"/>
    </source>
</evidence>
<dbReference type="RefSeq" id="WP_254092787.1">
    <property type="nucleotide sequence ID" value="NZ_JAHESC010000043.1"/>
</dbReference>
<evidence type="ECO:0000256" key="5">
    <source>
        <dbReference type="ARBA" id="ARBA00022692"/>
    </source>
</evidence>
<evidence type="ECO:0000256" key="4">
    <source>
        <dbReference type="ARBA" id="ARBA00022452"/>
    </source>
</evidence>
<evidence type="ECO:0000256" key="7">
    <source>
        <dbReference type="ARBA" id="ARBA00023237"/>
    </source>
</evidence>
<protein>
    <submittedName>
        <fullName evidence="10">TolC family protein</fullName>
    </submittedName>
</protein>
<evidence type="ECO:0000313" key="10">
    <source>
        <dbReference type="EMBL" id="MBT1689566.1"/>
    </source>
</evidence>
<dbReference type="InterPro" id="IPR051906">
    <property type="entry name" value="TolC-like"/>
</dbReference>
<feature type="chain" id="PRO_5042859246" evidence="9">
    <location>
        <begin position="21"/>
        <end position="440"/>
    </location>
</feature>
<keyword evidence="4" id="KW-1134">Transmembrane beta strand</keyword>
<dbReference type="InterPro" id="IPR003423">
    <property type="entry name" value="OMP_efflux"/>
</dbReference>
<keyword evidence="11" id="KW-1185">Reference proteome</keyword>
<evidence type="ECO:0000256" key="6">
    <source>
        <dbReference type="ARBA" id="ARBA00023136"/>
    </source>
</evidence>
<comment type="caution">
    <text evidence="10">The sequence shown here is derived from an EMBL/GenBank/DDBJ whole genome shotgun (WGS) entry which is preliminary data.</text>
</comment>
<gene>
    <name evidence="10" type="ORF">KK078_23585</name>
</gene>
<dbReference type="Pfam" id="PF02321">
    <property type="entry name" value="OEP"/>
    <property type="match status" value="2"/>
</dbReference>
<keyword evidence="8" id="KW-0175">Coiled coil</keyword>
<dbReference type="Proteomes" id="UP001319180">
    <property type="component" value="Unassembled WGS sequence"/>
</dbReference>